<accession>Q8RBQ3</accession>
<evidence type="ECO:0000313" key="2">
    <source>
        <dbReference type="EMBL" id="AAM24020.1"/>
    </source>
</evidence>
<proteinExistence type="inferred from homology"/>
<gene>
    <name evidence="2" type="primary">NagC2</name>
    <name evidence="2" type="ordered locus">TTE0761</name>
</gene>
<evidence type="ECO:0000313" key="3">
    <source>
        <dbReference type="Proteomes" id="UP000000555"/>
    </source>
</evidence>
<evidence type="ECO:0000256" key="1">
    <source>
        <dbReference type="ARBA" id="ARBA00006479"/>
    </source>
</evidence>
<dbReference type="AlphaFoldDB" id="Q8RBQ3"/>
<dbReference type="CDD" id="cd23763">
    <property type="entry name" value="ASKHA_ATPase_ROK"/>
    <property type="match status" value="1"/>
</dbReference>
<dbReference type="Gene3D" id="3.30.420.40">
    <property type="match status" value="2"/>
</dbReference>
<dbReference type="RefSeq" id="WP_011025158.1">
    <property type="nucleotide sequence ID" value="NC_003869.1"/>
</dbReference>
<keyword evidence="3" id="KW-1185">Reference proteome</keyword>
<dbReference type="OrthoDB" id="9810372at2"/>
<organism evidence="2 3">
    <name type="scientific">Caldanaerobacter subterraneus subsp. tengcongensis (strain DSM 15242 / JCM 11007 / NBRC 100824 / MB4)</name>
    <name type="common">Thermoanaerobacter tengcongensis</name>
    <dbReference type="NCBI Taxonomy" id="273068"/>
    <lineage>
        <taxon>Bacteria</taxon>
        <taxon>Bacillati</taxon>
        <taxon>Bacillota</taxon>
        <taxon>Clostridia</taxon>
        <taxon>Thermoanaerobacterales</taxon>
        <taxon>Thermoanaerobacteraceae</taxon>
        <taxon>Caldanaerobacter</taxon>
    </lineage>
</organism>
<dbReference type="EMBL" id="AE008691">
    <property type="protein sequence ID" value="AAM24020.1"/>
    <property type="molecule type" value="Genomic_DNA"/>
</dbReference>
<dbReference type="PANTHER" id="PTHR18964:SF149">
    <property type="entry name" value="BIFUNCTIONAL UDP-N-ACETYLGLUCOSAMINE 2-EPIMERASE_N-ACETYLMANNOSAMINE KINASE"/>
    <property type="match status" value="1"/>
</dbReference>
<dbReference type="PANTHER" id="PTHR18964">
    <property type="entry name" value="ROK (REPRESSOR, ORF, KINASE) FAMILY"/>
    <property type="match status" value="1"/>
</dbReference>
<dbReference type="Proteomes" id="UP000000555">
    <property type="component" value="Chromosome"/>
</dbReference>
<dbReference type="InterPro" id="IPR000600">
    <property type="entry name" value="ROK"/>
</dbReference>
<reference evidence="2 3" key="1">
    <citation type="journal article" date="2002" name="Genome Res.">
        <title>A complete sequence of the T. tengcongensis genome.</title>
        <authorList>
            <person name="Bao Q."/>
            <person name="Tian Y."/>
            <person name="Li W."/>
            <person name="Xu Z."/>
            <person name="Xuan Z."/>
            <person name="Hu S."/>
            <person name="Dong W."/>
            <person name="Yang J."/>
            <person name="Chen Y."/>
            <person name="Xue Y."/>
            <person name="Xu Y."/>
            <person name="Lai X."/>
            <person name="Huang L."/>
            <person name="Dong X."/>
            <person name="Ma Y."/>
            <person name="Ling L."/>
            <person name="Tan H."/>
            <person name="Chen R."/>
            <person name="Wang J."/>
            <person name="Yu J."/>
            <person name="Yang H."/>
        </authorList>
    </citation>
    <scope>NUCLEOTIDE SEQUENCE [LARGE SCALE GENOMIC DNA]</scope>
    <source>
        <strain evidence="3">DSM 15242 / JCM 11007 / NBRC 100824 / MB4</strain>
    </source>
</reference>
<dbReference type="SUPFAM" id="SSF53067">
    <property type="entry name" value="Actin-like ATPase domain"/>
    <property type="match status" value="1"/>
</dbReference>
<dbReference type="KEGG" id="tte:TTE0761"/>
<name>Q8RBQ3_CALS4</name>
<sequence>MKNHNLEKNDQKSKYIVGIDIGGTKTAVILGDTEVNIIDRIEYSTKEFDKQPMKMINKMIQTIKDVLQNHNITLEEVKSIGISSGGPLDLEKGIILSPPNLPGWDEIPIVDILSNEFNVPVYLENDANAGAVAEWNFGSGVGCKNLIFLTFGTGMGAGLILDGKLYRGTNGMAGEVGHIRLAKDGPVGYGKKGSFEGFCSGGGIARLAQIEISKRLANGESVEFCPSFDMLSKITAEDVAVAAQKGDKVALEIIKISAEYLGLALSILIDILNPEKIILGTIFTKNESLFRKIVEEVIKREALEISAGVCKIEPSKLGNKIGDYAALSVALRIGME</sequence>
<dbReference type="Pfam" id="PF00480">
    <property type="entry name" value="ROK"/>
    <property type="match status" value="1"/>
</dbReference>
<dbReference type="STRING" id="273068.TTE0761"/>
<dbReference type="HOGENOM" id="CLU_036604_0_4_9"/>
<dbReference type="eggNOG" id="COG1940">
    <property type="taxonomic scope" value="Bacteria"/>
</dbReference>
<comment type="similarity">
    <text evidence="1">Belongs to the ROK (NagC/XylR) family.</text>
</comment>
<dbReference type="InterPro" id="IPR043129">
    <property type="entry name" value="ATPase_NBD"/>
</dbReference>
<protein>
    <submittedName>
        <fullName evidence="2">Transcriptional regulator</fullName>
    </submittedName>
</protein>